<dbReference type="OrthoDB" id="3937045at2759"/>
<evidence type="ECO:0000313" key="3">
    <source>
        <dbReference type="Proteomes" id="UP000799750"/>
    </source>
</evidence>
<keyword evidence="1" id="KW-1133">Transmembrane helix</keyword>
<evidence type="ECO:0000313" key="2">
    <source>
        <dbReference type="EMBL" id="KAF2497975.1"/>
    </source>
</evidence>
<dbReference type="AlphaFoldDB" id="A0A6A6QZV2"/>
<evidence type="ECO:0000256" key="1">
    <source>
        <dbReference type="SAM" id="Phobius"/>
    </source>
</evidence>
<name>A0A6A6QZV2_9PEZI</name>
<keyword evidence="1" id="KW-0812">Transmembrane</keyword>
<accession>A0A6A6QZV2</accession>
<feature type="transmembrane region" description="Helical" evidence="1">
    <location>
        <begin position="94"/>
        <end position="113"/>
    </location>
</feature>
<proteinExistence type="predicted"/>
<sequence length="119" mass="13962">MQDVKVSAKAGEAREATGFDLIQWRRFLLISRLEADRYVQHRPQYQSWISLPASEQNALWTAINLRLDAENIPRINQSVLIWRMSQAMREARRLFCRFSLRCSCVWCGLMWWTGLTGVS</sequence>
<protein>
    <submittedName>
        <fullName evidence="2">Uncharacterized protein</fullName>
    </submittedName>
</protein>
<reference evidence="2" key="1">
    <citation type="journal article" date="2020" name="Stud. Mycol.">
        <title>101 Dothideomycetes genomes: a test case for predicting lifestyles and emergence of pathogens.</title>
        <authorList>
            <person name="Haridas S."/>
            <person name="Albert R."/>
            <person name="Binder M."/>
            <person name="Bloem J."/>
            <person name="Labutti K."/>
            <person name="Salamov A."/>
            <person name="Andreopoulos B."/>
            <person name="Baker S."/>
            <person name="Barry K."/>
            <person name="Bills G."/>
            <person name="Bluhm B."/>
            <person name="Cannon C."/>
            <person name="Castanera R."/>
            <person name="Culley D."/>
            <person name="Daum C."/>
            <person name="Ezra D."/>
            <person name="Gonzalez J."/>
            <person name="Henrissat B."/>
            <person name="Kuo A."/>
            <person name="Liang C."/>
            <person name="Lipzen A."/>
            <person name="Lutzoni F."/>
            <person name="Magnuson J."/>
            <person name="Mondo S."/>
            <person name="Nolan M."/>
            <person name="Ohm R."/>
            <person name="Pangilinan J."/>
            <person name="Park H.-J."/>
            <person name="Ramirez L."/>
            <person name="Alfaro M."/>
            <person name="Sun H."/>
            <person name="Tritt A."/>
            <person name="Yoshinaga Y."/>
            <person name="Zwiers L.-H."/>
            <person name="Turgeon B."/>
            <person name="Goodwin S."/>
            <person name="Spatafora J."/>
            <person name="Crous P."/>
            <person name="Grigoriev I."/>
        </authorList>
    </citation>
    <scope>NUCLEOTIDE SEQUENCE</scope>
    <source>
        <strain evidence="2">CBS 269.34</strain>
    </source>
</reference>
<gene>
    <name evidence="2" type="ORF">BU16DRAFT_457317</name>
</gene>
<organism evidence="2 3">
    <name type="scientific">Lophium mytilinum</name>
    <dbReference type="NCBI Taxonomy" id="390894"/>
    <lineage>
        <taxon>Eukaryota</taxon>
        <taxon>Fungi</taxon>
        <taxon>Dikarya</taxon>
        <taxon>Ascomycota</taxon>
        <taxon>Pezizomycotina</taxon>
        <taxon>Dothideomycetes</taxon>
        <taxon>Pleosporomycetidae</taxon>
        <taxon>Mytilinidiales</taxon>
        <taxon>Mytilinidiaceae</taxon>
        <taxon>Lophium</taxon>
    </lineage>
</organism>
<dbReference type="Proteomes" id="UP000799750">
    <property type="component" value="Unassembled WGS sequence"/>
</dbReference>
<dbReference type="EMBL" id="MU004186">
    <property type="protein sequence ID" value="KAF2497975.1"/>
    <property type="molecule type" value="Genomic_DNA"/>
</dbReference>
<keyword evidence="1" id="KW-0472">Membrane</keyword>
<keyword evidence="3" id="KW-1185">Reference proteome</keyword>